<keyword evidence="2" id="KW-1185">Reference proteome</keyword>
<dbReference type="AlphaFoldDB" id="A0A840XLQ0"/>
<reference evidence="1 2" key="1">
    <citation type="submission" date="2020-08" db="EMBL/GenBank/DDBJ databases">
        <title>Genomic Encyclopedia of Type Strains, Phase IV (KMG-IV): sequencing the most valuable type-strain genomes for metagenomic binning, comparative biology and taxonomic classification.</title>
        <authorList>
            <person name="Goeker M."/>
        </authorList>
    </citation>
    <scope>NUCLEOTIDE SEQUENCE [LARGE SCALE GENOMIC DNA]</scope>
    <source>
        <strain evidence="1 2">DSM 25895</strain>
    </source>
</reference>
<dbReference type="CDD" id="cd08916">
    <property type="entry name" value="TrHb3_P"/>
    <property type="match status" value="1"/>
</dbReference>
<accession>A0A840XLQ0</accession>
<dbReference type="Proteomes" id="UP000562254">
    <property type="component" value="Unassembled WGS sequence"/>
</dbReference>
<dbReference type="InterPro" id="IPR009050">
    <property type="entry name" value="Globin-like_sf"/>
</dbReference>
<dbReference type="InterPro" id="IPR012292">
    <property type="entry name" value="Globin/Proto"/>
</dbReference>
<comment type="caution">
    <text evidence="1">The sequence shown here is derived from an EMBL/GenBank/DDBJ whole genome shotgun (WGS) entry which is preliminary data.</text>
</comment>
<dbReference type="GO" id="GO:0020037">
    <property type="term" value="F:heme binding"/>
    <property type="evidence" value="ECO:0007669"/>
    <property type="project" value="InterPro"/>
</dbReference>
<dbReference type="EMBL" id="JACIJE010000003">
    <property type="protein sequence ID" value="MBB5689468.1"/>
    <property type="molecule type" value="Genomic_DNA"/>
</dbReference>
<evidence type="ECO:0000313" key="1">
    <source>
        <dbReference type="EMBL" id="MBB5689468.1"/>
    </source>
</evidence>
<dbReference type="SUPFAM" id="SSF46458">
    <property type="entry name" value="Globin-like"/>
    <property type="match status" value="1"/>
</dbReference>
<protein>
    <submittedName>
        <fullName evidence="1">Hemoglobin</fullName>
    </submittedName>
</protein>
<dbReference type="Gene3D" id="1.10.490.10">
    <property type="entry name" value="Globins"/>
    <property type="match status" value="1"/>
</dbReference>
<gene>
    <name evidence="1" type="ORF">FHS88_001593</name>
</gene>
<name>A0A840XLQ0_9PROT</name>
<dbReference type="GO" id="GO:0019825">
    <property type="term" value="F:oxygen binding"/>
    <property type="evidence" value="ECO:0007669"/>
    <property type="project" value="InterPro"/>
</dbReference>
<organism evidence="1 2">
    <name type="scientific">Neoroseomonas alkaliterrae</name>
    <dbReference type="NCBI Taxonomy" id="1452450"/>
    <lineage>
        <taxon>Bacteria</taxon>
        <taxon>Pseudomonadati</taxon>
        <taxon>Pseudomonadota</taxon>
        <taxon>Alphaproteobacteria</taxon>
        <taxon>Acetobacterales</taxon>
        <taxon>Acetobacteraceae</taxon>
        <taxon>Neoroseomonas</taxon>
    </lineage>
</organism>
<dbReference type="RefSeq" id="WP_184483287.1">
    <property type="nucleotide sequence ID" value="NZ_JAAEDJ010000029.1"/>
</dbReference>
<sequence>MQPSPAIPEGPERRAAITAAIMERTGLTEAALERFLRAFYGAARRDPVLGPAFAGVADWERHIATLTEFWSSVALMTGRYHGQPMRAHMPLRLGPEHFAAWLALFERTARAHFPPEGAEHMLERARRIARSLEMGLTPLPLPARRGHAEEIAHP</sequence>
<proteinExistence type="predicted"/>
<evidence type="ECO:0000313" key="2">
    <source>
        <dbReference type="Proteomes" id="UP000562254"/>
    </source>
</evidence>